<dbReference type="EMBL" id="SMGJ01000001">
    <property type="protein sequence ID" value="TCK71283.1"/>
    <property type="molecule type" value="Genomic_DNA"/>
</dbReference>
<dbReference type="HAMAP" id="MF_00758">
    <property type="entry name" value="UPF0301"/>
    <property type="match status" value="1"/>
</dbReference>
<dbReference type="SUPFAM" id="SSF143456">
    <property type="entry name" value="VC0467-like"/>
    <property type="match status" value="1"/>
</dbReference>
<protein>
    <recommendedName>
        <fullName evidence="2">UPF0301 protein EV692_0352</fullName>
    </recommendedName>
</protein>
<accession>A0A4R1L2Z8</accession>
<dbReference type="Proteomes" id="UP000295496">
    <property type="component" value="Unassembled WGS sequence"/>
</dbReference>
<dbReference type="Gene3D" id="3.40.1740.10">
    <property type="entry name" value="VC0467-like"/>
    <property type="match status" value="1"/>
</dbReference>
<evidence type="ECO:0000313" key="4">
    <source>
        <dbReference type="Proteomes" id="UP000295496"/>
    </source>
</evidence>
<organism evidence="3 4">
    <name type="scientific">Lonepinella koalarum</name>
    <dbReference type="NCBI Taxonomy" id="53417"/>
    <lineage>
        <taxon>Bacteria</taxon>
        <taxon>Pseudomonadati</taxon>
        <taxon>Pseudomonadota</taxon>
        <taxon>Gammaproteobacteria</taxon>
        <taxon>Pasteurellales</taxon>
        <taxon>Pasteurellaceae</taxon>
        <taxon>Lonepinella</taxon>
    </lineage>
</organism>
<comment type="similarity">
    <text evidence="1 2">Belongs to the UPF0301 (AlgH) family.</text>
</comment>
<dbReference type="NCBIfam" id="NF001266">
    <property type="entry name" value="PRK00228.1-1"/>
    <property type="match status" value="1"/>
</dbReference>
<evidence type="ECO:0000313" key="3">
    <source>
        <dbReference type="EMBL" id="TCK71283.1"/>
    </source>
</evidence>
<proteinExistence type="inferred from homology"/>
<dbReference type="RefSeq" id="WP_132299926.1">
    <property type="nucleotide sequence ID" value="NZ_CP170642.1"/>
</dbReference>
<gene>
    <name evidence="3" type="ORF">EV692_0352</name>
</gene>
<dbReference type="PANTHER" id="PTHR30327:SF1">
    <property type="entry name" value="UPF0301 PROTEIN YQGE"/>
    <property type="match status" value="1"/>
</dbReference>
<dbReference type="OrthoDB" id="9807486at2"/>
<keyword evidence="4" id="KW-1185">Reference proteome</keyword>
<evidence type="ECO:0000256" key="1">
    <source>
        <dbReference type="ARBA" id="ARBA00009600"/>
    </source>
</evidence>
<reference evidence="3 4" key="1">
    <citation type="submission" date="2019-03" db="EMBL/GenBank/DDBJ databases">
        <title>Genomic Encyclopedia of Type Strains, Phase IV (KMG-IV): sequencing the most valuable type-strain genomes for metagenomic binning, comparative biology and taxonomic classification.</title>
        <authorList>
            <person name="Goeker M."/>
        </authorList>
    </citation>
    <scope>NUCLEOTIDE SEQUENCE [LARGE SCALE GENOMIC DNA]</scope>
    <source>
        <strain evidence="3 4">DSM 10053</strain>
    </source>
</reference>
<evidence type="ECO:0000256" key="2">
    <source>
        <dbReference type="HAMAP-Rule" id="MF_00758"/>
    </source>
</evidence>
<sequence>MNLQNHLLIAMPTMDDDYFHRAVIFMCEHNDKGAMGLVLNQPTDLSLTEMVAKLRFMMSDDKVYPQDYVVAGGPVSIERGFILHTPTAQSFLHSYKISDRLQLTTSADVIDTFGTPNAPEKYLVGLGCASWVNGQLEQEIAQNMWLVMPADERIIFDVAYQDRWTESLKLLGIDSHNLSGKAGYC</sequence>
<dbReference type="InterPro" id="IPR003774">
    <property type="entry name" value="AlgH-like"/>
</dbReference>
<dbReference type="PANTHER" id="PTHR30327">
    <property type="entry name" value="UNCHARACTERIZED PROTEIN YQGE"/>
    <property type="match status" value="1"/>
</dbReference>
<dbReference type="GO" id="GO:0005829">
    <property type="term" value="C:cytosol"/>
    <property type="evidence" value="ECO:0007669"/>
    <property type="project" value="TreeGrafter"/>
</dbReference>
<comment type="caution">
    <text evidence="3">The sequence shown here is derived from an EMBL/GenBank/DDBJ whole genome shotgun (WGS) entry which is preliminary data.</text>
</comment>
<dbReference type="AlphaFoldDB" id="A0A4R1L2Z8"/>
<dbReference type="Pfam" id="PF02622">
    <property type="entry name" value="DUF179"/>
    <property type="match status" value="1"/>
</dbReference>
<name>A0A4R1L2Z8_9PAST</name>